<protein>
    <submittedName>
        <fullName evidence="3">Double zinc ribbon</fullName>
    </submittedName>
</protein>
<feature type="domain" description="RING-type" evidence="2">
    <location>
        <begin position="82"/>
        <end position="125"/>
    </location>
</feature>
<accession>A0A348AG27</accession>
<dbReference type="AlphaFoldDB" id="A0A348AG27"/>
<organism evidence="3 4">
    <name type="scientific">Methylomusa anaerophila</name>
    <dbReference type="NCBI Taxonomy" id="1930071"/>
    <lineage>
        <taxon>Bacteria</taxon>
        <taxon>Bacillati</taxon>
        <taxon>Bacillota</taxon>
        <taxon>Negativicutes</taxon>
        <taxon>Selenomonadales</taxon>
        <taxon>Sporomusaceae</taxon>
        <taxon>Methylomusa</taxon>
    </lineage>
</organism>
<gene>
    <name evidence="3" type="ORF">MAMMFC1_00670</name>
</gene>
<dbReference type="KEGG" id="mana:MAMMFC1_00670"/>
<evidence type="ECO:0000259" key="2">
    <source>
        <dbReference type="PROSITE" id="PS50089"/>
    </source>
</evidence>
<dbReference type="Pfam" id="PF12773">
    <property type="entry name" value="DZR"/>
    <property type="match status" value="1"/>
</dbReference>
<dbReference type="RefSeq" id="WP_126306454.1">
    <property type="nucleotide sequence ID" value="NZ_AP018449.1"/>
</dbReference>
<dbReference type="InterPro" id="IPR001841">
    <property type="entry name" value="Znf_RING"/>
</dbReference>
<name>A0A348AG27_9FIRM</name>
<sequence length="131" mass="14763">MFSLHVIIGLLAAFWVYTDARKLGQELGTAILWAIGVAGAIYIFLPLYLIFGRKPSLKPRRVDRDREIIDVEAIPVDETINCPMCGGKVKDDFKVCPYCGHTLQPKCPSCGRELNREWRTCPHCQTPTEAK</sequence>
<evidence type="ECO:0000256" key="1">
    <source>
        <dbReference type="SAM" id="Phobius"/>
    </source>
</evidence>
<dbReference type="PROSITE" id="PS50089">
    <property type="entry name" value="ZF_RING_2"/>
    <property type="match status" value="1"/>
</dbReference>
<reference evidence="3 4" key="1">
    <citation type="journal article" date="2018" name="Int. J. Syst. Evol. Microbiol.">
        <title>Methylomusa anaerophila gen. nov., sp. nov., an anaerobic methanol-utilizing bacterium isolated from a microbial fuel cell.</title>
        <authorList>
            <person name="Amano N."/>
            <person name="Yamamuro A."/>
            <person name="Miyahara M."/>
            <person name="Kouzuma A."/>
            <person name="Abe T."/>
            <person name="Watanabe K."/>
        </authorList>
    </citation>
    <scope>NUCLEOTIDE SEQUENCE [LARGE SCALE GENOMIC DNA]</scope>
    <source>
        <strain evidence="3 4">MMFC1</strain>
    </source>
</reference>
<dbReference type="OrthoDB" id="9788304at2"/>
<dbReference type="Gene3D" id="3.30.40.10">
    <property type="entry name" value="Zinc/RING finger domain, C3HC4 (zinc finger)"/>
    <property type="match status" value="1"/>
</dbReference>
<keyword evidence="4" id="KW-1185">Reference proteome</keyword>
<dbReference type="InterPro" id="IPR025874">
    <property type="entry name" value="DZR"/>
</dbReference>
<evidence type="ECO:0000313" key="4">
    <source>
        <dbReference type="Proteomes" id="UP000276437"/>
    </source>
</evidence>
<feature type="transmembrane region" description="Helical" evidence="1">
    <location>
        <begin position="30"/>
        <end position="51"/>
    </location>
</feature>
<keyword evidence="1" id="KW-0812">Transmembrane</keyword>
<keyword evidence="1" id="KW-0472">Membrane</keyword>
<dbReference type="EMBL" id="AP018449">
    <property type="protein sequence ID" value="BBB90025.1"/>
    <property type="molecule type" value="Genomic_DNA"/>
</dbReference>
<proteinExistence type="predicted"/>
<dbReference type="InterPro" id="IPR013083">
    <property type="entry name" value="Znf_RING/FYVE/PHD"/>
</dbReference>
<keyword evidence="1" id="KW-1133">Transmembrane helix</keyword>
<dbReference type="Proteomes" id="UP000276437">
    <property type="component" value="Chromosome"/>
</dbReference>
<evidence type="ECO:0000313" key="3">
    <source>
        <dbReference type="EMBL" id="BBB90025.1"/>
    </source>
</evidence>